<evidence type="ECO:0000256" key="14">
    <source>
        <dbReference type="PROSITE-ProRule" id="PRU01360"/>
    </source>
</evidence>
<evidence type="ECO:0000256" key="10">
    <source>
        <dbReference type="ARBA" id="ARBA00023077"/>
    </source>
</evidence>
<evidence type="ECO:0000256" key="2">
    <source>
        <dbReference type="ARBA" id="ARBA00009810"/>
    </source>
</evidence>
<dbReference type="PANTHER" id="PTHR32552:SF68">
    <property type="entry name" value="FERRICHROME OUTER MEMBRANE TRANSPORTER_PHAGE RECEPTOR"/>
    <property type="match status" value="1"/>
</dbReference>
<accession>A0A1Q9QYU9</accession>
<dbReference type="Gene3D" id="2.170.130.10">
    <property type="entry name" value="TonB-dependent receptor, plug domain"/>
    <property type="match status" value="1"/>
</dbReference>
<comment type="caution">
    <text evidence="17">The sequence shown here is derived from an EMBL/GenBank/DDBJ whole genome shotgun (WGS) entry which is preliminary data.</text>
</comment>
<keyword evidence="6 14" id="KW-0812">Transmembrane</keyword>
<evidence type="ECO:0000256" key="15">
    <source>
        <dbReference type="RuleBase" id="RU003357"/>
    </source>
</evidence>
<dbReference type="Pfam" id="PF00593">
    <property type="entry name" value="TonB_dep_Rec_b-barrel"/>
    <property type="match status" value="1"/>
</dbReference>
<dbReference type="PANTHER" id="PTHR32552">
    <property type="entry name" value="FERRICHROME IRON RECEPTOR-RELATED"/>
    <property type="match status" value="1"/>
</dbReference>
<keyword evidence="12 17" id="KW-0675">Receptor</keyword>
<dbReference type="Pfam" id="PF07715">
    <property type="entry name" value="Plug"/>
    <property type="match status" value="1"/>
</dbReference>
<dbReference type="InterPro" id="IPR000531">
    <property type="entry name" value="Beta-barrel_TonB"/>
</dbReference>
<dbReference type="InterPro" id="IPR039426">
    <property type="entry name" value="TonB-dep_rcpt-like"/>
</dbReference>
<keyword evidence="5" id="KW-0410">Iron transport</keyword>
<dbReference type="Gene3D" id="2.40.170.20">
    <property type="entry name" value="TonB-dependent receptor, beta-barrel domain"/>
    <property type="match status" value="1"/>
</dbReference>
<dbReference type="NCBIfam" id="TIGR01783">
    <property type="entry name" value="TonB-siderophor"/>
    <property type="match status" value="1"/>
</dbReference>
<dbReference type="EMBL" id="MKZO01000047">
    <property type="protein sequence ID" value="OLS60314.1"/>
    <property type="molecule type" value="Genomic_DNA"/>
</dbReference>
<dbReference type="InterPro" id="IPR010105">
    <property type="entry name" value="TonB_sidphr_rcpt"/>
</dbReference>
<keyword evidence="13 14" id="KW-0998">Cell outer membrane</keyword>
<dbReference type="CDD" id="cd01347">
    <property type="entry name" value="ligand_gated_channel"/>
    <property type="match status" value="1"/>
</dbReference>
<proteinExistence type="inferred from homology"/>
<evidence type="ECO:0000256" key="5">
    <source>
        <dbReference type="ARBA" id="ARBA00022496"/>
    </source>
</evidence>
<dbReference type="RefSeq" id="WP_075805433.1">
    <property type="nucleotide sequence ID" value="NZ_MKZO01000047.1"/>
</dbReference>
<organism evidence="17 18">
    <name type="scientific">Pseudomonas putida</name>
    <name type="common">Arthrobacter siderocapsulatus</name>
    <dbReference type="NCBI Taxonomy" id="303"/>
    <lineage>
        <taxon>Bacteria</taxon>
        <taxon>Pseudomonadati</taxon>
        <taxon>Pseudomonadota</taxon>
        <taxon>Gammaproteobacteria</taxon>
        <taxon>Pseudomonadales</taxon>
        <taxon>Pseudomonadaceae</taxon>
        <taxon>Pseudomonas</taxon>
    </lineage>
</organism>
<gene>
    <name evidence="17" type="primary">fhuA_9</name>
    <name evidence="17" type="ORF">PSEMO_47250</name>
</gene>
<reference evidence="17 18" key="1">
    <citation type="submission" date="2016-10" db="EMBL/GenBank/DDBJ databases">
        <title>Genome Sequence of Pseudomonas putida GM4FR.</title>
        <authorList>
            <person name="Poehlein A."/>
            <person name="Wemheuer F."/>
            <person name="Hollensteiner J."/>
            <person name="Wemheuer B."/>
        </authorList>
    </citation>
    <scope>NUCLEOTIDE SEQUENCE [LARGE SCALE GENOMIC DNA]</scope>
    <source>
        <strain evidence="17 18">GM4FR</strain>
    </source>
</reference>
<comment type="similarity">
    <text evidence="2 14 15">Belongs to the TonB-dependent receptor family.</text>
</comment>
<keyword evidence="11 14" id="KW-0472">Membrane</keyword>
<dbReference type="Proteomes" id="UP000186736">
    <property type="component" value="Unassembled WGS sequence"/>
</dbReference>
<evidence type="ECO:0000256" key="11">
    <source>
        <dbReference type="ARBA" id="ARBA00023136"/>
    </source>
</evidence>
<evidence type="ECO:0000256" key="3">
    <source>
        <dbReference type="ARBA" id="ARBA00022448"/>
    </source>
</evidence>
<evidence type="ECO:0000256" key="9">
    <source>
        <dbReference type="ARBA" id="ARBA00023065"/>
    </source>
</evidence>
<dbReference type="Gene3D" id="3.55.50.30">
    <property type="match status" value="1"/>
</dbReference>
<feature type="domain" description="Secretin/TonB short N-terminal" evidence="16">
    <location>
        <begin position="68"/>
        <end position="119"/>
    </location>
</feature>
<evidence type="ECO:0000256" key="7">
    <source>
        <dbReference type="ARBA" id="ARBA00022729"/>
    </source>
</evidence>
<name>A0A1Q9QYU9_PSEPU</name>
<evidence type="ECO:0000256" key="13">
    <source>
        <dbReference type="ARBA" id="ARBA00023237"/>
    </source>
</evidence>
<protein>
    <submittedName>
        <fullName evidence="17">Ferrichrome-iron receptor</fullName>
    </submittedName>
</protein>
<dbReference type="OrthoDB" id="127311at2"/>
<dbReference type="GO" id="GO:0009279">
    <property type="term" value="C:cell outer membrane"/>
    <property type="evidence" value="ECO:0007669"/>
    <property type="project" value="UniProtKB-SubCell"/>
</dbReference>
<keyword evidence="10 15" id="KW-0798">TonB box</keyword>
<evidence type="ECO:0000313" key="18">
    <source>
        <dbReference type="Proteomes" id="UP000186736"/>
    </source>
</evidence>
<keyword evidence="7" id="KW-0732">Signal</keyword>
<comment type="subcellular location">
    <subcellularLocation>
        <location evidence="1 14">Cell outer membrane</location>
        <topology evidence="1 14">Multi-pass membrane protein</topology>
    </subcellularLocation>
</comment>
<dbReference type="InterPro" id="IPR037066">
    <property type="entry name" value="Plug_dom_sf"/>
</dbReference>
<evidence type="ECO:0000259" key="16">
    <source>
        <dbReference type="SMART" id="SM00965"/>
    </source>
</evidence>
<dbReference type="InterPro" id="IPR011662">
    <property type="entry name" value="Secretin/TonB_short_N"/>
</dbReference>
<evidence type="ECO:0000256" key="8">
    <source>
        <dbReference type="ARBA" id="ARBA00023004"/>
    </source>
</evidence>
<dbReference type="Pfam" id="PF07660">
    <property type="entry name" value="STN"/>
    <property type="match status" value="1"/>
</dbReference>
<evidence type="ECO:0000256" key="12">
    <source>
        <dbReference type="ARBA" id="ARBA00023170"/>
    </source>
</evidence>
<dbReference type="GO" id="GO:0015891">
    <property type="term" value="P:siderophore transport"/>
    <property type="evidence" value="ECO:0007669"/>
    <property type="project" value="InterPro"/>
</dbReference>
<dbReference type="InterPro" id="IPR012910">
    <property type="entry name" value="Plug_dom"/>
</dbReference>
<dbReference type="SUPFAM" id="SSF56935">
    <property type="entry name" value="Porins"/>
    <property type="match status" value="1"/>
</dbReference>
<keyword evidence="3 14" id="KW-0813">Transport</keyword>
<dbReference type="GO" id="GO:0038023">
    <property type="term" value="F:signaling receptor activity"/>
    <property type="evidence" value="ECO:0007669"/>
    <property type="project" value="InterPro"/>
</dbReference>
<evidence type="ECO:0000256" key="6">
    <source>
        <dbReference type="ARBA" id="ARBA00022692"/>
    </source>
</evidence>
<dbReference type="AlphaFoldDB" id="A0A1Q9QYU9"/>
<dbReference type="InterPro" id="IPR036942">
    <property type="entry name" value="Beta-barrel_TonB_sf"/>
</dbReference>
<sequence>MSSSPVPQRHPLSRALQGAILGLIVSSHALPTLAQTASAAPGSLVQHWSIAAGPLAPALDRFAREAGISLSFDAASVANRMTQGVNGNFDTAAALSSLLQGSGLQIEQQGPGAYLLVAQPAAAGPVELDATSIDDYRLAPVIINSKIKVSADDDANSVVAQELWVGGKVATSILNTPASVSVVTGKEMEQRSVSTTEEALQYTPGVVSDYYGSDDRNDYFQIRGFQATTYRDGLTLSSMRGVREDPFAYERIEIIRGANSTLFGPADPGGSVNFVSKQPRFEASGQGYVTYGSFNHIESGIDVTDALNDDKTLAGRFVAKGQNSDREYDHSQDDNRLVMGGLTWAPSDYTSATVILDHLKTESTPNNGGSPLDKEYDRSDFFGEPGYNFHDVERTSLSGNITHDFDNGFVLRSNMRYSKLSDDYGYVYLSDNASRVGTTIPRYLLGTDSDATQFNGNLMLQYDARFENIDSSSLVGVEYLDSSTKDSSVYDLVSSIDIANPVFTGVPATLTPYTAKKNEARTKAVFLQQNLSFYERFIVTAGVRNDSMDLSSKGYNQFSSPVQFDDKDNFSETSYRGALTYIVNDEVSSYVSMVESVSPPQVGVTPQTGRQYEVGVKYSPMGMNALFSAAVYDLTQENVTIAVVLPSGIIEQQTVGESRVRGLDLEGKAQVTQNLSLVGGYSYMQSDVLRGSLRDGSSLKGNEFTTAPRHSASLWSYYDVPGTDVSVGLGARYVGAYYLDAANTRKTDGTTLFDAAFNYKIAKGTELALNVSNLLDEQHVVGSGTANYYNPGREVTAKLSYNW</sequence>
<evidence type="ECO:0000256" key="1">
    <source>
        <dbReference type="ARBA" id="ARBA00004571"/>
    </source>
</evidence>
<keyword evidence="4 14" id="KW-1134">Transmembrane beta strand</keyword>
<evidence type="ECO:0000256" key="4">
    <source>
        <dbReference type="ARBA" id="ARBA00022452"/>
    </source>
</evidence>
<keyword evidence="8" id="KW-0408">Iron</keyword>
<dbReference type="GO" id="GO:0015344">
    <property type="term" value="F:siderophore uptake transmembrane transporter activity"/>
    <property type="evidence" value="ECO:0007669"/>
    <property type="project" value="TreeGrafter"/>
</dbReference>
<dbReference type="SMART" id="SM00965">
    <property type="entry name" value="STN"/>
    <property type="match status" value="1"/>
</dbReference>
<dbReference type="PROSITE" id="PS52016">
    <property type="entry name" value="TONB_DEPENDENT_REC_3"/>
    <property type="match status" value="1"/>
</dbReference>
<evidence type="ECO:0000313" key="17">
    <source>
        <dbReference type="EMBL" id="OLS60314.1"/>
    </source>
</evidence>
<keyword evidence="9" id="KW-0406">Ion transport</keyword>